<evidence type="ECO:0000256" key="3">
    <source>
        <dbReference type="ARBA" id="ARBA00023136"/>
    </source>
</evidence>
<dbReference type="InterPro" id="IPR006059">
    <property type="entry name" value="SBP"/>
</dbReference>
<dbReference type="Gene3D" id="3.40.190.10">
    <property type="entry name" value="Periplasmic binding protein-like II"/>
    <property type="match status" value="1"/>
</dbReference>
<evidence type="ECO:0000256" key="2">
    <source>
        <dbReference type="ARBA" id="ARBA00022729"/>
    </source>
</evidence>
<keyword evidence="1" id="KW-1003">Cell membrane</keyword>
<dbReference type="PANTHER" id="PTHR43649">
    <property type="entry name" value="ARABINOSE-BINDING PROTEIN-RELATED"/>
    <property type="match status" value="1"/>
</dbReference>
<evidence type="ECO:0000256" key="4">
    <source>
        <dbReference type="ARBA" id="ARBA00023139"/>
    </source>
</evidence>
<keyword evidence="4" id="KW-0564">Palmitate</keyword>
<keyword evidence="8" id="KW-1185">Reference proteome</keyword>
<comment type="caution">
    <text evidence="7">The sequence shown here is derived from an EMBL/GenBank/DDBJ whole genome shotgun (WGS) entry which is preliminary data.</text>
</comment>
<keyword evidence="3" id="KW-0472">Membrane</keyword>
<proteinExistence type="predicted"/>
<gene>
    <name evidence="7" type="ORF">OEV82_15525</name>
</gene>
<dbReference type="EMBL" id="JAOUSE010000080">
    <property type="protein sequence ID" value="MCU9595818.1"/>
    <property type="molecule type" value="Genomic_DNA"/>
</dbReference>
<evidence type="ECO:0000313" key="7">
    <source>
        <dbReference type="EMBL" id="MCU9595818.1"/>
    </source>
</evidence>
<evidence type="ECO:0000256" key="5">
    <source>
        <dbReference type="ARBA" id="ARBA00023288"/>
    </source>
</evidence>
<evidence type="ECO:0000256" key="6">
    <source>
        <dbReference type="SAM" id="SignalP"/>
    </source>
</evidence>
<dbReference type="RefSeq" id="WP_263062380.1">
    <property type="nucleotide sequence ID" value="NZ_JAOUSE010000080.1"/>
</dbReference>
<dbReference type="PANTHER" id="PTHR43649:SF33">
    <property type="entry name" value="POLYGALACTURONAN_RHAMNOGALACTURONAN-BINDING PROTEIN YTCQ"/>
    <property type="match status" value="1"/>
</dbReference>
<dbReference type="PROSITE" id="PS51257">
    <property type="entry name" value="PROKAR_LIPOPROTEIN"/>
    <property type="match status" value="1"/>
</dbReference>
<keyword evidence="5" id="KW-0449">Lipoprotein</keyword>
<dbReference type="Proteomes" id="UP001208656">
    <property type="component" value="Unassembled WGS sequence"/>
</dbReference>
<dbReference type="Pfam" id="PF13416">
    <property type="entry name" value="SBP_bac_8"/>
    <property type="match status" value="1"/>
</dbReference>
<name>A0ABT2WJF1_9BACI</name>
<organism evidence="7 8">
    <name type="scientific">Pallidibacillus thermolactis</name>
    <dbReference type="NCBI Taxonomy" id="251051"/>
    <lineage>
        <taxon>Bacteria</taxon>
        <taxon>Bacillati</taxon>
        <taxon>Bacillota</taxon>
        <taxon>Bacilli</taxon>
        <taxon>Bacillales</taxon>
        <taxon>Bacillaceae</taxon>
        <taxon>Pallidibacillus</taxon>
    </lineage>
</organism>
<reference evidence="7 8" key="1">
    <citation type="submission" date="2022-10" db="EMBL/GenBank/DDBJ databases">
        <title>Description of Fervidibacillus gen. nov. in the family Fervidibacillaceae fam. nov. with two species, Fervidibacillus albus sp. nov., and Fervidibacillus halotolerans sp. nov., isolated from tidal flat sediments.</title>
        <authorList>
            <person name="Kwon K.K."/>
            <person name="Yang S.-H."/>
        </authorList>
    </citation>
    <scope>NUCLEOTIDE SEQUENCE [LARGE SCALE GENOMIC DNA]</scope>
    <source>
        <strain evidence="7 8">DSM 23332</strain>
    </source>
</reference>
<dbReference type="SUPFAM" id="SSF53850">
    <property type="entry name" value="Periplasmic binding protein-like II"/>
    <property type="match status" value="1"/>
</dbReference>
<evidence type="ECO:0000256" key="1">
    <source>
        <dbReference type="ARBA" id="ARBA00022475"/>
    </source>
</evidence>
<evidence type="ECO:0000313" key="8">
    <source>
        <dbReference type="Proteomes" id="UP001208656"/>
    </source>
</evidence>
<feature type="signal peptide" evidence="6">
    <location>
        <begin position="1"/>
        <end position="26"/>
    </location>
</feature>
<keyword evidence="2 6" id="KW-0732">Signal</keyword>
<feature type="chain" id="PRO_5047451120" evidence="6">
    <location>
        <begin position="27"/>
        <end position="434"/>
    </location>
</feature>
<sequence>MKKVVKLLSVLLVLSLLILTGCTSNSNSSSKGKDDGVLEIWTFTNEIDTMVNDYYLKEYPDLDYKIKVVEIPTEQFEQKLDPVLGSKEAPDVILMEANFAKKYVESGMLEDLSQFDVVVQGAENTFDYVKDVGTNSDGQFVANAWQAAPGAFFYRDSIAKEFLGLETPEDVQAAIGTWDDFYRTAVKLKEASNGEVYMVSSVADFKYAFLGTRDQGWVVDNKLVIDEKIYDLLEIAKKFNEEGLMLDAEENSESYYGGMSADNIFGYSLPTWGLHYWLKPNAESSDTGNSTAGDWRMVQGPAAYYRGGTWIGITQTSNMKEEAAELIAYVTTNEDFLTAWAKDTGDFVSNKSVVENIKGDYSEEFLGGQNHYAAFAEQIPNIDAKSLTEFDQTLNTLFSDHALIPYSKGEVDLDTAIENFKAAVQNSYPNLTIE</sequence>
<dbReference type="InterPro" id="IPR050490">
    <property type="entry name" value="Bact_solute-bd_prot1"/>
</dbReference>
<protein>
    <submittedName>
        <fullName evidence="7">ABC transporter substrate-binding protein</fullName>
    </submittedName>
</protein>
<accession>A0ABT2WJF1</accession>